<comment type="caution">
    <text evidence="1">The sequence shown here is derived from an EMBL/GenBank/DDBJ whole genome shotgun (WGS) entry which is preliminary data.</text>
</comment>
<organism evidence="1 2">
    <name type="scientific">Niallia taxi</name>
    <dbReference type="NCBI Taxonomy" id="2499688"/>
    <lineage>
        <taxon>Bacteria</taxon>
        <taxon>Bacillati</taxon>
        <taxon>Bacillota</taxon>
        <taxon>Bacilli</taxon>
        <taxon>Bacillales</taxon>
        <taxon>Bacillaceae</taxon>
        <taxon>Niallia</taxon>
    </lineage>
</organism>
<evidence type="ECO:0000313" key="2">
    <source>
        <dbReference type="Proteomes" id="UP000288024"/>
    </source>
</evidence>
<dbReference type="EMBL" id="RZTZ01000026">
    <property type="protein sequence ID" value="RVT56528.1"/>
    <property type="molecule type" value="Genomic_DNA"/>
</dbReference>
<dbReference type="AlphaFoldDB" id="A0A437K371"/>
<sequence length="173" mass="20189">MIQKGDIAKLENVRKFISNGGLNSNKVGLKSALFDWRPLPRRNERDNQFPYKNINGKEYLQAFQFKGQSEYQYNEWVLKRIDLFKNILSKFKIPILLSFGDVQTKLILFQNICPEIKFKRLVLEASNKTIYVSKEKVGSNTTVIVAEFLDYQNLGYTGTKELVKYLKEHIIES</sequence>
<gene>
    <name evidence="1" type="ORF">EM808_27200</name>
</gene>
<accession>A0A437K371</accession>
<keyword evidence="2" id="KW-1185">Reference proteome</keyword>
<evidence type="ECO:0000313" key="1">
    <source>
        <dbReference type="EMBL" id="RVT56528.1"/>
    </source>
</evidence>
<name>A0A437K371_9BACI</name>
<reference evidence="1 2" key="1">
    <citation type="submission" date="2019-01" db="EMBL/GenBank/DDBJ databases">
        <title>Bacillus sp. M5HDSG1-1, whole genome shotgun sequence.</title>
        <authorList>
            <person name="Tuo L."/>
        </authorList>
    </citation>
    <scope>NUCLEOTIDE SEQUENCE [LARGE SCALE GENOMIC DNA]</scope>
    <source>
        <strain evidence="1 2">M5HDSG1-1</strain>
    </source>
</reference>
<proteinExistence type="predicted"/>
<protein>
    <submittedName>
        <fullName evidence="1">Uncharacterized protein</fullName>
    </submittedName>
</protein>
<dbReference type="Proteomes" id="UP000288024">
    <property type="component" value="Unassembled WGS sequence"/>
</dbReference>
<dbReference type="RefSeq" id="WP_127742795.1">
    <property type="nucleotide sequence ID" value="NZ_RZTZ01000026.1"/>
</dbReference>